<proteinExistence type="predicted"/>
<sequence length="482" mass="54959">MAATTRGVPCASLRDYIADAVECILASLPQADLLNLCLVNNGSRIDAERHLYSEITCTWTKDRPCLIPSLVNTLLHRPRVADHVRTLTLAHGRDMCYDLCQRVSSRTLDMETVYAFVDASKTDFADEWKEQLLAGRMDAFVALLLARLVALVSLTLEWNYTVHTRLIGQWLQTNSSKYPQLRFVHVRSIPHGLIRGRRLPGSHTPDLLPLFFLPALEKLFVQFGIPPELTYAPATSTCPSLLRSLHVGGLREGQLGTLLLATPNLQHLHWDWEYEQDYKHPLNQPVLDLTAVYATLEPVRQSLRELVIKAQVELQDDVAQPWFEICGSPKQLINFKLDRLEVPLPFLVAFKTTGFAQLEDTIPRDVRTVVINFDMLKHMSFDRQRGNHRQIDLNEWDDDSLLDLIEVWTRSWPQWYPYLSHVTIPSDYLEFDPNHKETLQWIGRLKNVFSQHAVGLKVDSGSSNEPPSLCAVVRGVLCVWTG</sequence>
<name>A0A8K0P935_9PEZI</name>
<dbReference type="Proteomes" id="UP000809789">
    <property type="component" value="Unassembled WGS sequence"/>
</dbReference>
<evidence type="ECO:0008006" key="3">
    <source>
        <dbReference type="Google" id="ProtNLM"/>
    </source>
</evidence>
<dbReference type="AlphaFoldDB" id="A0A8K0P935"/>
<comment type="caution">
    <text evidence="1">The sequence shown here is derived from an EMBL/GenBank/DDBJ whole genome shotgun (WGS) entry which is preliminary data.</text>
</comment>
<reference evidence="1" key="1">
    <citation type="submission" date="2021-07" db="EMBL/GenBank/DDBJ databases">
        <title>Elsinoe batatas strain:CRI-CJ2 Genome sequencing and assembly.</title>
        <authorList>
            <person name="Huang L."/>
        </authorList>
    </citation>
    <scope>NUCLEOTIDE SEQUENCE</scope>
    <source>
        <strain evidence="1">CRI-CJ2</strain>
    </source>
</reference>
<keyword evidence="2" id="KW-1185">Reference proteome</keyword>
<dbReference type="EMBL" id="JAESVG020000010">
    <property type="protein sequence ID" value="KAG8622965.1"/>
    <property type="molecule type" value="Genomic_DNA"/>
</dbReference>
<evidence type="ECO:0000313" key="2">
    <source>
        <dbReference type="Proteomes" id="UP000809789"/>
    </source>
</evidence>
<evidence type="ECO:0000313" key="1">
    <source>
        <dbReference type="EMBL" id="KAG8622965.1"/>
    </source>
</evidence>
<accession>A0A8K0P935</accession>
<organism evidence="1 2">
    <name type="scientific">Elsinoe batatas</name>
    <dbReference type="NCBI Taxonomy" id="2601811"/>
    <lineage>
        <taxon>Eukaryota</taxon>
        <taxon>Fungi</taxon>
        <taxon>Dikarya</taxon>
        <taxon>Ascomycota</taxon>
        <taxon>Pezizomycotina</taxon>
        <taxon>Dothideomycetes</taxon>
        <taxon>Dothideomycetidae</taxon>
        <taxon>Myriangiales</taxon>
        <taxon>Elsinoaceae</taxon>
        <taxon>Elsinoe</taxon>
    </lineage>
</organism>
<gene>
    <name evidence="1" type="ORF">KVT40_007941</name>
</gene>
<protein>
    <recommendedName>
        <fullName evidence="3">F-box domain-containing protein</fullName>
    </recommendedName>
</protein>
<dbReference type="OrthoDB" id="3946728at2759"/>